<dbReference type="InterPro" id="IPR051046">
    <property type="entry name" value="MurCDEF_CellWall_CoF430Synth"/>
</dbReference>
<evidence type="ECO:0000256" key="12">
    <source>
        <dbReference type="HAMAP-Rule" id="MF_02019"/>
    </source>
</evidence>
<dbReference type="PANTHER" id="PTHR43024">
    <property type="entry name" value="UDP-N-ACETYLMURAMOYL-TRIPEPTIDE--D-ALANYL-D-ALANINE LIGASE"/>
    <property type="match status" value="1"/>
</dbReference>
<feature type="domain" description="Mur ligase central" evidence="17">
    <location>
        <begin position="107"/>
        <end position="310"/>
    </location>
</feature>
<feature type="domain" description="Mur ligase central" evidence="17">
    <location>
        <begin position="598"/>
        <end position="786"/>
    </location>
</feature>
<comment type="catalytic activity">
    <reaction evidence="12 14">
        <text>D-alanyl-D-alanine + UDP-N-acetyl-alpha-D-muramoyl-L-alanyl-gamma-D-glutamyl-meso-2,6-diaminopimelate + ATP = UDP-N-acetyl-alpha-D-muramoyl-L-alanyl-gamma-D-glutamyl-meso-2,6-diaminopimeloyl-D-alanyl-D-alanine + ADP + phosphate + H(+)</text>
        <dbReference type="Rhea" id="RHEA:28374"/>
        <dbReference type="ChEBI" id="CHEBI:15378"/>
        <dbReference type="ChEBI" id="CHEBI:30616"/>
        <dbReference type="ChEBI" id="CHEBI:43474"/>
        <dbReference type="ChEBI" id="CHEBI:57822"/>
        <dbReference type="ChEBI" id="CHEBI:61386"/>
        <dbReference type="ChEBI" id="CHEBI:83905"/>
        <dbReference type="ChEBI" id="CHEBI:456216"/>
        <dbReference type="EC" id="6.3.2.10"/>
    </reaction>
</comment>
<feature type="binding site" evidence="12">
    <location>
        <begin position="600"/>
        <end position="606"/>
    </location>
    <ligand>
        <name>ATP</name>
        <dbReference type="ChEBI" id="CHEBI:30616"/>
    </ligand>
</feature>
<keyword evidence="4 12" id="KW-0132">Cell division</keyword>
<comment type="cofactor">
    <cofactor evidence="11">
        <name>Mg(2+)</name>
        <dbReference type="ChEBI" id="CHEBI:18420"/>
    </cofactor>
</comment>
<comment type="caution">
    <text evidence="11">Lacks conserved residue(s) required for the propagation of feature annotation.</text>
</comment>
<dbReference type="AlphaFoldDB" id="A0A931HZW1"/>
<protein>
    <recommendedName>
        <fullName evidence="11 12">Multifunctional fusion protein</fullName>
    </recommendedName>
    <domain>
        <recommendedName>
            <fullName evidence="11">UDP-N-acetylmuramoyl-L-alanyl-D-glutamate--2,6-diaminopimelate ligase</fullName>
            <ecNumber evidence="11">6.3.2.13</ecNumber>
        </recommendedName>
        <alternativeName>
            <fullName evidence="11">Meso-A2pm-adding enzyme</fullName>
        </alternativeName>
        <alternativeName>
            <fullName evidence="11">Meso-diaminopimelate-adding enzyme</fullName>
        </alternativeName>
        <alternativeName>
            <fullName evidence="11">UDP-MurNAc-L-Ala-D-Glu:meso-diaminopimelate ligase</fullName>
        </alternativeName>
        <alternativeName>
            <fullName evidence="11">UDP-MurNAc-tripeptide synthetase</fullName>
        </alternativeName>
        <alternativeName>
            <fullName evidence="11">UDP-N-acetylmuramyl-tripeptide synthetase</fullName>
        </alternativeName>
    </domain>
    <domain>
        <recommendedName>
            <fullName evidence="12">UDP-N-acetylmuramoyl-tripeptide--D-alanyl-D-alanine ligase</fullName>
            <ecNumber evidence="12">6.3.2.10</ecNumber>
        </recommendedName>
        <alternativeName>
            <fullName evidence="12">D-alanyl-D-alanine-adding enzyme</fullName>
        </alternativeName>
    </domain>
</protein>
<dbReference type="SUPFAM" id="SSF53623">
    <property type="entry name" value="MurD-like peptide ligases, catalytic domain"/>
    <property type="match status" value="2"/>
</dbReference>
<comment type="function">
    <text evidence="12 14">Involved in cell wall formation. Catalyzes the final step in the synthesis of UDP-N-acetylmuramoyl-pentapeptide, the precursor of murein.</text>
</comment>
<dbReference type="InterPro" id="IPR004101">
    <property type="entry name" value="Mur_ligase_C"/>
</dbReference>
<feature type="binding site" evidence="11">
    <location>
        <begin position="151"/>
        <end position="152"/>
    </location>
    <ligand>
        <name>UDP-N-acetyl-alpha-D-muramoyl-L-alanyl-D-glutamate</name>
        <dbReference type="ChEBI" id="CHEBI:83900"/>
    </ligand>
</feature>
<dbReference type="NCBIfam" id="NF010693">
    <property type="entry name" value="PRK14093.1"/>
    <property type="match status" value="1"/>
</dbReference>
<feature type="modified residue" description="N6-carboxylysine" evidence="11">
    <location>
        <position position="218"/>
    </location>
</feature>
<dbReference type="InterPro" id="IPR036615">
    <property type="entry name" value="Mur_ligase_C_dom_sf"/>
</dbReference>
<keyword evidence="8 12" id="KW-0573">Peptidoglycan synthesis</keyword>
<dbReference type="GO" id="GO:0008765">
    <property type="term" value="F:UDP-N-acetylmuramoylalanyl-D-glutamate-2,6-diaminopimelate ligase activity"/>
    <property type="evidence" value="ECO:0007669"/>
    <property type="project" value="UniProtKB-UniRule"/>
</dbReference>
<evidence type="ECO:0000313" key="19">
    <source>
        <dbReference type="Proteomes" id="UP000631694"/>
    </source>
</evidence>
<dbReference type="InterPro" id="IPR005761">
    <property type="entry name" value="UDP-N-AcMur-Glu-dNH2Pim_ligase"/>
</dbReference>
<feature type="binding site" evidence="11">
    <location>
        <begin position="109"/>
        <end position="115"/>
    </location>
    <ligand>
        <name>ATP</name>
        <dbReference type="ChEBI" id="CHEBI:30616"/>
    </ligand>
</feature>
<dbReference type="NCBIfam" id="TIGR01085">
    <property type="entry name" value="murE"/>
    <property type="match status" value="1"/>
</dbReference>
<dbReference type="HAMAP" id="MF_02019">
    <property type="entry name" value="MurF"/>
    <property type="match status" value="1"/>
</dbReference>
<comment type="caution">
    <text evidence="18">The sequence shown here is derived from an EMBL/GenBank/DDBJ whole genome shotgun (WGS) entry which is preliminary data.</text>
</comment>
<keyword evidence="11" id="KW-0460">Magnesium</keyword>
<feature type="domain" description="Mur ligase N-terminal catalytic" evidence="15">
    <location>
        <begin position="22"/>
        <end position="94"/>
    </location>
</feature>
<keyword evidence="5 12" id="KW-0547">Nucleotide-binding</keyword>
<reference evidence="18" key="1">
    <citation type="submission" date="2020-12" db="EMBL/GenBank/DDBJ databases">
        <title>Methylobrevis albus sp. nov., isolated from fresh water lack sediment.</title>
        <authorList>
            <person name="Zou Q."/>
        </authorList>
    </citation>
    <scope>NUCLEOTIDE SEQUENCE</scope>
    <source>
        <strain evidence="18">L22</strain>
    </source>
</reference>
<dbReference type="Gene3D" id="3.40.1190.10">
    <property type="entry name" value="Mur-like, catalytic domain"/>
    <property type="match status" value="2"/>
</dbReference>
<dbReference type="EC" id="6.3.2.10" evidence="12"/>
<dbReference type="PANTHER" id="PTHR43024:SF1">
    <property type="entry name" value="UDP-N-ACETYLMURAMOYL-TRIPEPTIDE--D-ALANYL-D-ALANINE LIGASE"/>
    <property type="match status" value="1"/>
</dbReference>
<evidence type="ECO:0000256" key="6">
    <source>
        <dbReference type="ARBA" id="ARBA00022840"/>
    </source>
</evidence>
<keyword evidence="19" id="KW-1185">Reference proteome</keyword>
<evidence type="ECO:0000259" key="15">
    <source>
        <dbReference type="Pfam" id="PF01225"/>
    </source>
</evidence>
<gene>
    <name evidence="12" type="primary">murF</name>
    <name evidence="11" type="synonym">murE</name>
    <name evidence="18" type="ORF">I5731_02525</name>
</gene>
<evidence type="ECO:0000256" key="3">
    <source>
        <dbReference type="ARBA" id="ARBA00022598"/>
    </source>
</evidence>
<evidence type="ECO:0000256" key="11">
    <source>
        <dbReference type="HAMAP-Rule" id="MF_00208"/>
    </source>
</evidence>
<feature type="binding site" evidence="11">
    <location>
        <position position="382"/>
    </location>
    <ligand>
        <name>meso-2,6-diaminopimelate</name>
        <dbReference type="ChEBI" id="CHEBI:57791"/>
    </ligand>
</feature>
<dbReference type="HAMAP" id="MF_00208">
    <property type="entry name" value="MurE"/>
    <property type="match status" value="1"/>
</dbReference>
<dbReference type="InterPro" id="IPR036565">
    <property type="entry name" value="Mur-like_cat_sf"/>
</dbReference>
<feature type="short sequence motif" description="Meso-diaminopimelate recognition motif" evidence="11">
    <location>
        <begin position="406"/>
        <end position="409"/>
    </location>
</feature>
<dbReference type="GO" id="GO:0009252">
    <property type="term" value="P:peptidoglycan biosynthetic process"/>
    <property type="evidence" value="ECO:0007669"/>
    <property type="project" value="UniProtKB-UniRule"/>
</dbReference>
<dbReference type="Pfam" id="PF01225">
    <property type="entry name" value="Mur_ligase"/>
    <property type="match status" value="2"/>
</dbReference>
<dbReference type="NCBIfam" id="TIGR01143">
    <property type="entry name" value="murF"/>
    <property type="match status" value="1"/>
</dbReference>
<sequence length="957" mass="99842">MNLTELAPDILTLDPRVRRLAISGVTSDSRQVRPGTLFAALPGSKVQGASFIPDAVKAGAAAILVDETEVLPADVAVPVLRDADPQRRFARLVARFYGPQPETVVAVTGTNGKTSVASFVRQIWQVLGKDAASVGTVGVVARGIERYGNLTTPDPVTLHKTLGELNRDGIDHVALEASSHGLVQRRLDGLRLAAGAFTNITRDHLDYHGTFEAYLAAKMRLFDTVLEPGAGAVINLDDRYGESFAAAARINGLELATIGRAGKALKVLEIERDGLAQIVTVDFGKGAVRARVPLVGAFQVSNALVAAGLAVATGANWDDALEAMAGLKGASGRLELVAKSPAGAPIFVDYAHTPDALETALSTLRPYVKGRLMVVFGAGGDRDKGKRPLMGDAARRLADVAIVTDDNPRSEDPSVIRSEILVAVPGAREIADRGAAIRTAVDELKPGDVLLVAGKGHETGQIVGDKVLPFSDHDTVRAALPDAVTESAALWSRKAFLEALGGRAEGDVPAGIDGITIDSRTAAPGEAFFAIKGDRFDGHDFVTDALLNGAAVAVVSRERRAGLPKDVGPLVVVDDVLAGLERLAVAARARSKAKIIAVTGSVGKTSTKEALRRTLGESGTVHASVASFNNHWGVPLTLARLPADAEFGVFEIGMNHAGEITPLTKLVRPHIAIVTTVAPVHLEHFANVEAIADAKAEIFAGLEPGGIAILNAGNNQFERLAAAAQAAGATVVDFGGRESAARIVKCALNETCSAVNAEILGEPMAYKIGAPGRHLAENSLAVLAAVKLAGADIGRACLAFQDLEQPKGRGRRHRLDVKGGTATLIDESYNANPASMRAALRILGLAQPGAGGRRVAVLGDMLELGPRGADLHAALARVIAKNDIQRVHCAGPQMKSLWDALPEAQRGAYAVAAAKLESVLKAELSPGDVIMIKGSLGSRMGPLVEALLDAFGEHPDA</sequence>
<dbReference type="GO" id="GO:0005737">
    <property type="term" value="C:cytoplasm"/>
    <property type="evidence" value="ECO:0007669"/>
    <property type="project" value="UniProtKB-SubCell"/>
</dbReference>
<comment type="function">
    <text evidence="11">Catalyzes the addition of meso-diaminopimelic acid to the nucleotide precursor UDP-N-acetylmuramoyl-L-alanyl-D-glutamate (UMAG) in the biosynthesis of bacterial cell-wall peptidoglycan.</text>
</comment>
<dbReference type="Gene3D" id="3.40.1390.10">
    <property type="entry name" value="MurE/MurF, N-terminal domain"/>
    <property type="match status" value="2"/>
</dbReference>
<dbReference type="GO" id="GO:0008360">
    <property type="term" value="P:regulation of cell shape"/>
    <property type="evidence" value="ECO:0007669"/>
    <property type="project" value="UniProtKB-KW"/>
</dbReference>
<evidence type="ECO:0000256" key="2">
    <source>
        <dbReference type="ARBA" id="ARBA00022490"/>
    </source>
</evidence>
<dbReference type="InterPro" id="IPR013221">
    <property type="entry name" value="Mur_ligase_cen"/>
</dbReference>
<feature type="binding site" evidence="11">
    <location>
        <position position="186"/>
    </location>
    <ligand>
        <name>UDP-N-acetyl-alpha-D-muramoyl-L-alanyl-D-glutamate</name>
        <dbReference type="ChEBI" id="CHEBI:83900"/>
    </ligand>
</feature>
<comment type="PTM">
    <text evidence="11">Carboxylation is probably crucial for Mg(2+) binding and, consequently, for the gamma-phosphate positioning of ATP.</text>
</comment>
<dbReference type="Pfam" id="PF02875">
    <property type="entry name" value="Mur_ligase_C"/>
    <property type="match status" value="2"/>
</dbReference>
<dbReference type="NCBIfam" id="NF001126">
    <property type="entry name" value="PRK00139.1-4"/>
    <property type="match status" value="1"/>
</dbReference>
<feature type="binding site" evidence="11">
    <location>
        <position position="454"/>
    </location>
    <ligand>
        <name>meso-2,6-diaminopimelate</name>
        <dbReference type="ChEBI" id="CHEBI:57791"/>
    </ligand>
</feature>
<dbReference type="InterPro" id="IPR035911">
    <property type="entry name" value="MurE/MurF_N"/>
</dbReference>
<comment type="pathway">
    <text evidence="12 13">Cell wall biogenesis; peptidoglycan biosynthesis.</text>
</comment>
<dbReference type="InterPro" id="IPR000713">
    <property type="entry name" value="Mur_ligase_N"/>
</dbReference>
<evidence type="ECO:0000256" key="9">
    <source>
        <dbReference type="ARBA" id="ARBA00023306"/>
    </source>
</evidence>
<dbReference type="EMBL" id="JADZLT010000040">
    <property type="protein sequence ID" value="MBH0236686.1"/>
    <property type="molecule type" value="Genomic_DNA"/>
</dbReference>
<evidence type="ECO:0000256" key="5">
    <source>
        <dbReference type="ARBA" id="ARBA00022741"/>
    </source>
</evidence>
<dbReference type="NCBIfam" id="NF001124">
    <property type="entry name" value="PRK00139.1-2"/>
    <property type="match status" value="1"/>
</dbReference>
<evidence type="ECO:0000256" key="13">
    <source>
        <dbReference type="RuleBase" id="RU004135"/>
    </source>
</evidence>
<feature type="binding site" evidence="11">
    <location>
        <position position="458"/>
    </location>
    <ligand>
        <name>meso-2,6-diaminopimelate</name>
        <dbReference type="ChEBI" id="CHEBI:57791"/>
    </ligand>
</feature>
<dbReference type="GO" id="GO:0005524">
    <property type="term" value="F:ATP binding"/>
    <property type="evidence" value="ECO:0007669"/>
    <property type="project" value="UniProtKB-UniRule"/>
</dbReference>
<evidence type="ECO:0000259" key="17">
    <source>
        <dbReference type="Pfam" id="PF08245"/>
    </source>
</evidence>
<feature type="domain" description="Mur ligase N-terminal catalytic" evidence="15">
    <location>
        <begin position="512"/>
        <end position="566"/>
    </location>
</feature>
<feature type="domain" description="Mur ligase C-terminal" evidence="16">
    <location>
        <begin position="813"/>
        <end position="935"/>
    </location>
</feature>
<keyword evidence="10 12" id="KW-0961">Cell wall biogenesis/degradation</keyword>
<evidence type="ECO:0000256" key="8">
    <source>
        <dbReference type="ARBA" id="ARBA00022984"/>
    </source>
</evidence>
<proteinExistence type="inferred from homology"/>
<comment type="subcellular location">
    <subcellularLocation>
        <location evidence="12 13">Cytoplasm</location>
    </subcellularLocation>
</comment>
<keyword evidence="2 12" id="KW-0963">Cytoplasm</keyword>
<name>A0A931HZW1_9HYPH</name>
<accession>A0A931HZW1</accession>
<comment type="similarity">
    <text evidence="1 11">Belongs to the MurCDEF family. MurE subfamily.</text>
</comment>
<evidence type="ECO:0000256" key="10">
    <source>
        <dbReference type="ARBA" id="ARBA00023316"/>
    </source>
</evidence>
<evidence type="ECO:0000256" key="1">
    <source>
        <dbReference type="ARBA" id="ARBA00005898"/>
    </source>
</evidence>
<dbReference type="GO" id="GO:0047480">
    <property type="term" value="F:UDP-N-acetylmuramoyl-tripeptide-D-alanyl-D-alanine ligase activity"/>
    <property type="evidence" value="ECO:0007669"/>
    <property type="project" value="UniProtKB-UniRule"/>
</dbReference>
<evidence type="ECO:0000259" key="16">
    <source>
        <dbReference type="Pfam" id="PF02875"/>
    </source>
</evidence>
<feature type="binding site" evidence="11">
    <location>
        <begin position="406"/>
        <end position="409"/>
    </location>
    <ligand>
        <name>meso-2,6-diaminopimelate</name>
        <dbReference type="ChEBI" id="CHEBI:57791"/>
    </ligand>
</feature>
<dbReference type="Pfam" id="PF08245">
    <property type="entry name" value="Mur_ligase_M"/>
    <property type="match status" value="2"/>
</dbReference>
<feature type="binding site" evidence="11">
    <location>
        <position position="178"/>
    </location>
    <ligand>
        <name>UDP-N-acetyl-alpha-D-muramoyl-L-alanyl-D-glutamate</name>
        <dbReference type="ChEBI" id="CHEBI:83900"/>
    </ligand>
</feature>
<evidence type="ECO:0000256" key="14">
    <source>
        <dbReference type="RuleBase" id="RU004136"/>
    </source>
</evidence>
<dbReference type="Gene3D" id="3.90.190.20">
    <property type="entry name" value="Mur ligase, C-terminal domain"/>
    <property type="match status" value="2"/>
</dbReference>
<evidence type="ECO:0000313" key="18">
    <source>
        <dbReference type="EMBL" id="MBH0236686.1"/>
    </source>
</evidence>
<dbReference type="GO" id="GO:0051301">
    <property type="term" value="P:cell division"/>
    <property type="evidence" value="ECO:0007669"/>
    <property type="project" value="UniProtKB-KW"/>
</dbReference>
<dbReference type="SUPFAM" id="SSF63418">
    <property type="entry name" value="MurE/MurF N-terminal domain"/>
    <property type="match status" value="2"/>
</dbReference>
<keyword evidence="3 12" id="KW-0436">Ligase</keyword>
<dbReference type="EC" id="6.3.2.13" evidence="11"/>
<keyword evidence="6 12" id="KW-0067">ATP-binding</keyword>
<evidence type="ECO:0000256" key="4">
    <source>
        <dbReference type="ARBA" id="ARBA00022618"/>
    </source>
</evidence>
<dbReference type="GO" id="GO:0000287">
    <property type="term" value="F:magnesium ion binding"/>
    <property type="evidence" value="ECO:0007669"/>
    <property type="project" value="UniProtKB-UniRule"/>
</dbReference>
<evidence type="ECO:0000256" key="7">
    <source>
        <dbReference type="ARBA" id="ARBA00022960"/>
    </source>
</evidence>
<dbReference type="InterPro" id="IPR005863">
    <property type="entry name" value="UDP-N-AcMur_synth"/>
</dbReference>
<dbReference type="GO" id="GO:0071555">
    <property type="term" value="P:cell wall organization"/>
    <property type="evidence" value="ECO:0007669"/>
    <property type="project" value="UniProtKB-KW"/>
</dbReference>
<organism evidence="18 19">
    <name type="scientific">Methylobrevis albus</name>
    <dbReference type="NCBI Taxonomy" id="2793297"/>
    <lineage>
        <taxon>Bacteria</taxon>
        <taxon>Pseudomonadati</taxon>
        <taxon>Pseudomonadota</taxon>
        <taxon>Alphaproteobacteria</taxon>
        <taxon>Hyphomicrobiales</taxon>
        <taxon>Pleomorphomonadaceae</taxon>
        <taxon>Methylobrevis</taxon>
    </lineage>
</organism>
<comment type="catalytic activity">
    <reaction evidence="11">
        <text>UDP-N-acetyl-alpha-D-muramoyl-L-alanyl-D-glutamate + meso-2,6-diaminopimelate + ATP = UDP-N-acetyl-alpha-D-muramoyl-L-alanyl-gamma-D-glutamyl-meso-2,6-diaminopimelate + ADP + phosphate + H(+)</text>
        <dbReference type="Rhea" id="RHEA:23676"/>
        <dbReference type="ChEBI" id="CHEBI:15378"/>
        <dbReference type="ChEBI" id="CHEBI:30616"/>
        <dbReference type="ChEBI" id="CHEBI:43474"/>
        <dbReference type="ChEBI" id="CHEBI:57791"/>
        <dbReference type="ChEBI" id="CHEBI:83900"/>
        <dbReference type="ChEBI" id="CHEBI:83905"/>
        <dbReference type="ChEBI" id="CHEBI:456216"/>
        <dbReference type="EC" id="6.3.2.13"/>
    </reaction>
</comment>
<feature type="binding site" evidence="11">
    <location>
        <position position="184"/>
    </location>
    <ligand>
        <name>UDP-N-acetyl-alpha-D-muramoyl-L-alanyl-D-glutamate</name>
        <dbReference type="ChEBI" id="CHEBI:83900"/>
    </ligand>
</feature>
<keyword evidence="9 12" id="KW-0131">Cell cycle</keyword>
<dbReference type="Proteomes" id="UP000631694">
    <property type="component" value="Unassembled WGS sequence"/>
</dbReference>
<feature type="domain" description="Mur ligase C-terminal" evidence="16">
    <location>
        <begin position="332"/>
        <end position="456"/>
    </location>
</feature>
<dbReference type="SUPFAM" id="SSF53244">
    <property type="entry name" value="MurD-like peptide ligases, peptide-binding domain"/>
    <property type="match status" value="2"/>
</dbReference>
<keyword evidence="7 12" id="KW-0133">Cell shape</keyword>
<feature type="binding site" evidence="11">
    <location>
        <position position="29"/>
    </location>
    <ligand>
        <name>UDP-N-acetyl-alpha-D-muramoyl-L-alanyl-D-glutamate</name>
        <dbReference type="ChEBI" id="CHEBI:83900"/>
    </ligand>
</feature>
<comment type="similarity">
    <text evidence="12">Belongs to the MurCDEF family. MurF subfamily.</text>
</comment>